<dbReference type="CDD" id="cd08977">
    <property type="entry name" value="SusD"/>
    <property type="match status" value="1"/>
</dbReference>
<comment type="caution">
    <text evidence="8">The sequence shown here is derived from an EMBL/GenBank/DDBJ whole genome shotgun (WGS) entry which is preliminary data.</text>
</comment>
<protein>
    <submittedName>
        <fullName evidence="8">RagB/SusD family nutrient uptake outer membrane protein</fullName>
    </submittedName>
</protein>
<dbReference type="Proteomes" id="UP000306630">
    <property type="component" value="Unassembled WGS sequence"/>
</dbReference>
<evidence type="ECO:0000256" key="1">
    <source>
        <dbReference type="ARBA" id="ARBA00004442"/>
    </source>
</evidence>
<dbReference type="GO" id="GO:0009279">
    <property type="term" value="C:cell outer membrane"/>
    <property type="evidence" value="ECO:0007669"/>
    <property type="project" value="UniProtKB-SubCell"/>
</dbReference>
<comment type="subcellular location">
    <subcellularLocation>
        <location evidence="1">Cell outer membrane</location>
    </subcellularLocation>
</comment>
<dbReference type="AlphaFoldDB" id="A0A4S2FK89"/>
<dbReference type="PROSITE" id="PS51257">
    <property type="entry name" value="PROKAR_LIPOPROTEIN"/>
    <property type="match status" value="1"/>
</dbReference>
<evidence type="ECO:0000256" key="5">
    <source>
        <dbReference type="ARBA" id="ARBA00023237"/>
    </source>
</evidence>
<gene>
    <name evidence="8" type="ORF">E5333_14075</name>
</gene>
<evidence type="ECO:0000259" key="6">
    <source>
        <dbReference type="Pfam" id="PF07980"/>
    </source>
</evidence>
<accession>A0A4S2FK89</accession>
<feature type="domain" description="SusD-like N-terminal" evidence="7">
    <location>
        <begin position="79"/>
        <end position="220"/>
    </location>
</feature>
<dbReference type="InterPro" id="IPR011990">
    <property type="entry name" value="TPR-like_helical_dom_sf"/>
</dbReference>
<evidence type="ECO:0000313" key="9">
    <source>
        <dbReference type="Proteomes" id="UP000306630"/>
    </source>
</evidence>
<evidence type="ECO:0000256" key="2">
    <source>
        <dbReference type="ARBA" id="ARBA00006275"/>
    </source>
</evidence>
<dbReference type="InterPro" id="IPR033985">
    <property type="entry name" value="SusD-like_N"/>
</dbReference>
<dbReference type="Pfam" id="PF07980">
    <property type="entry name" value="SusD_RagB"/>
    <property type="match status" value="1"/>
</dbReference>
<keyword evidence="4" id="KW-0472">Membrane</keyword>
<dbReference type="InterPro" id="IPR012944">
    <property type="entry name" value="SusD_RagB_dom"/>
</dbReference>
<dbReference type="EMBL" id="SRYD01000076">
    <property type="protein sequence ID" value="TGY69314.1"/>
    <property type="molecule type" value="Genomic_DNA"/>
</dbReference>
<dbReference type="Gene3D" id="1.25.40.390">
    <property type="match status" value="1"/>
</dbReference>
<evidence type="ECO:0000256" key="3">
    <source>
        <dbReference type="ARBA" id="ARBA00022729"/>
    </source>
</evidence>
<dbReference type="Pfam" id="PF14322">
    <property type="entry name" value="SusD-like_3"/>
    <property type="match status" value="1"/>
</dbReference>
<feature type="domain" description="RagB/SusD" evidence="6">
    <location>
        <begin position="318"/>
        <end position="460"/>
    </location>
</feature>
<reference evidence="8 9" key="1">
    <citation type="submission" date="2019-04" db="EMBL/GenBank/DDBJ databases">
        <title>Microbes associate with the intestines of laboratory mice.</title>
        <authorList>
            <person name="Navarre W."/>
            <person name="Wong E."/>
            <person name="Huang K."/>
            <person name="Tropini C."/>
            <person name="Ng K."/>
            <person name="Yu B."/>
        </authorList>
    </citation>
    <scope>NUCLEOTIDE SEQUENCE [LARGE SCALE GENOMIC DNA]</scope>
    <source>
        <strain evidence="8 9">NM06_A21</strain>
    </source>
</reference>
<dbReference type="SUPFAM" id="SSF48452">
    <property type="entry name" value="TPR-like"/>
    <property type="match status" value="1"/>
</dbReference>
<comment type="similarity">
    <text evidence="2">Belongs to the SusD family.</text>
</comment>
<evidence type="ECO:0000259" key="7">
    <source>
        <dbReference type="Pfam" id="PF14322"/>
    </source>
</evidence>
<keyword evidence="3" id="KW-0732">Signal</keyword>
<dbReference type="RefSeq" id="WP_135993916.1">
    <property type="nucleotide sequence ID" value="NZ_SRYD01000076.1"/>
</dbReference>
<evidence type="ECO:0000313" key="8">
    <source>
        <dbReference type="EMBL" id="TGY69314.1"/>
    </source>
</evidence>
<keyword evidence="5" id="KW-0998">Cell outer membrane</keyword>
<name>A0A4S2FK89_9BACT</name>
<proteinExistence type="inferred from homology"/>
<organism evidence="8 9">
    <name type="scientific">Muribaculum intestinale</name>
    <dbReference type="NCBI Taxonomy" id="1796646"/>
    <lineage>
        <taxon>Bacteria</taxon>
        <taxon>Pseudomonadati</taxon>
        <taxon>Bacteroidota</taxon>
        <taxon>Bacteroidia</taxon>
        <taxon>Bacteroidales</taxon>
        <taxon>Muribaculaceae</taxon>
        <taxon>Muribaculum</taxon>
    </lineage>
</organism>
<evidence type="ECO:0000256" key="4">
    <source>
        <dbReference type="ARBA" id="ARBA00023136"/>
    </source>
</evidence>
<sequence>MKLRHITIAGCMLCGAALTSCGDSFFEQYPANEITEGNFYQSDDDFNQGVRSCYAKLKTESGYYITELGYRSDESTLLAMATSTQDRYDIDHFQDVASNGICADIWKAWYNGIYRCNDVLDHMTGKESLPNYRQYRGEALFIRSWFYFNLYRAFGVVPIARNVVNPEAAKSIPRCSEQEMYSLLVSDLTEAASLLPAKAGAEKARVTDIAAWTLLAKVQLTFKRHAEAKASLDEALKNTSYGLMDNPADVFDVNKKFNKELIFVLHYEKTNGEGHGHWYSQKSNVLSEINSPSPELRALYSTDDLRRPLIWEYIKQGSLYVLKKWYDEYDATYTSHVGNDFPFLRYADITLMYAEALAETSISDALVWLNKTRTRAGLTELTTAEVSTHDQFVRALADERGREFALEGHRWFDLVRLGLAIETMHAAGFTLDEHNLLFPIPQNQIEIVNNASILWQNPGYNS</sequence>